<reference evidence="1 2" key="1">
    <citation type="journal article" date="2013" name="Appl. Environ. Microbiol.">
        <title>The Carbohydrate Metabolism Signature of Lactococcus lactis Strain A12 Reveals Its Sourdough Ecosystem Origin.</title>
        <authorList>
            <person name="Passerini D."/>
            <person name="Coddeville M."/>
            <person name="Le Bourgeois P."/>
            <person name="Loubiere P."/>
            <person name="Ritzenthaler P."/>
            <person name="Fontagne-Faucher C."/>
            <person name="Daveran-Mingot M.L."/>
            <person name="Cocaign-Bousquet M."/>
        </authorList>
    </citation>
    <scope>NUCLEOTIDE SEQUENCE [LARGE SCALE GENOMIC DNA]</scope>
    <source>
        <strain evidence="1 2">A12</strain>
    </source>
</reference>
<protein>
    <submittedName>
        <fullName evidence="1">Uncharacterized protein</fullName>
    </submittedName>
</protein>
<dbReference type="Proteomes" id="UP000015361">
    <property type="component" value="Unassembled WGS sequence"/>
</dbReference>
<dbReference type="RefSeq" id="WP_021721982.1">
    <property type="nucleotide sequence ID" value="NZ_CBLU010000005.1"/>
</dbReference>
<sequence>MEKDISFTQYIKAHFFPALFDAVKVHLEKTSHESLQDLEIRAVYVVDAPFVRLNFDVVAVAKLVMGQNLFDAWLRISCTGDLEKQLEDFQILSVSAYQGKPAYQNPLSDTLLPYLHRNQLDAVASEIIKQYYPEALFTNQVIDAMRFAQNLGLDIKMRKLSKTGTIFGETIFTDTKVEIYDRISDSIVTEEIKGGTILVDPSHYLTRNNGSVNNTIIHECVHWLLHRKAFALAQFFQPKVRLLRNSHTFTNMTTLDWIEWQANALTPRLQMPLVPFKAKVKELRGIYHYLNGEQSNLIGEMIYIIDRLADFYHVSKMAAKLRLLDAGFEEARGIYKYVDGHYVQPYAFKRGLLSPTQTFAISLEDAIFQSATNPELQEKLGTGNYLYVDAHFCLSDPKFIKTNKFGRLELTEYARLHMEECCLIFELVTHDKKTSSCFDEVLYRDANQDIHFEAHFSNDKQINPAILISKRIIELQELIKSLPASFTGTVEKLIEWSELSLEKVEEQTLLSNRTLFRMRTDEDYTPSIESLIQFSIGLRLPPEISEVLISRSTRRLGNTERDFLYRFLLNSCYMKSIYECNDLIVAQGYKRLGKEM</sequence>
<accession>S6FRQ6</accession>
<dbReference type="EMBL" id="CBLU010000005">
    <property type="protein sequence ID" value="CDG03762.1"/>
    <property type="molecule type" value="Genomic_DNA"/>
</dbReference>
<dbReference type="AlphaFoldDB" id="S6FRQ6"/>
<proteinExistence type="predicted"/>
<evidence type="ECO:0000313" key="2">
    <source>
        <dbReference type="Proteomes" id="UP000015361"/>
    </source>
</evidence>
<name>S6FRQ6_LACLL</name>
<evidence type="ECO:0000313" key="1">
    <source>
        <dbReference type="EMBL" id="CDG03762.1"/>
    </source>
</evidence>
<comment type="caution">
    <text evidence="1">The sequence shown here is derived from an EMBL/GenBank/DDBJ whole genome shotgun (WGS) entry which is preliminary data.</text>
</comment>
<gene>
    <name evidence="1" type="primary">CKL_2668</name>
    <name evidence="1" type="ORF">O9U_11440</name>
</gene>
<organism evidence="1 2">
    <name type="scientific">Lactococcus lactis subsp. lactis A12</name>
    <dbReference type="NCBI Taxonomy" id="1137134"/>
    <lineage>
        <taxon>Bacteria</taxon>
        <taxon>Bacillati</taxon>
        <taxon>Bacillota</taxon>
        <taxon>Bacilli</taxon>
        <taxon>Lactobacillales</taxon>
        <taxon>Streptococcaceae</taxon>
        <taxon>Lactococcus</taxon>
    </lineage>
</organism>